<dbReference type="InParanoid" id="A0A671TPG1"/>
<sequence length="60" mass="6680">MKSLWNCGSITCIMCFTWLVSHLSINSSRANSLSGPRSDTDKYLHTSSREPNTLANVSFL</sequence>
<dbReference type="Ensembl" id="ENSSAUT00010004216.1">
    <property type="protein sequence ID" value="ENSSAUP00010003903.1"/>
    <property type="gene ID" value="ENSSAUG00010002038.1"/>
</dbReference>
<reference evidence="2" key="2">
    <citation type="submission" date="2025-08" db="UniProtKB">
        <authorList>
            <consortium name="Ensembl"/>
        </authorList>
    </citation>
    <scope>IDENTIFICATION</scope>
</reference>
<dbReference type="AlphaFoldDB" id="A0A671TPG1"/>
<dbReference type="Proteomes" id="UP000472265">
    <property type="component" value="Chromosome 10"/>
</dbReference>
<protein>
    <recommendedName>
        <fullName evidence="4">Agouti signaling protein</fullName>
    </recommendedName>
</protein>
<keyword evidence="3" id="KW-1185">Reference proteome</keyword>
<name>A0A671TPG1_SPAAU</name>
<evidence type="ECO:0000313" key="2">
    <source>
        <dbReference type="Ensembl" id="ENSSAUP00010003903.1"/>
    </source>
</evidence>
<evidence type="ECO:0000313" key="3">
    <source>
        <dbReference type="Proteomes" id="UP000472265"/>
    </source>
</evidence>
<evidence type="ECO:0000256" key="1">
    <source>
        <dbReference type="SAM" id="SignalP"/>
    </source>
</evidence>
<feature type="chain" id="PRO_5025562426" description="Agouti signaling protein" evidence="1">
    <location>
        <begin position="31"/>
        <end position="60"/>
    </location>
</feature>
<dbReference type="GeneTree" id="ENSGT00940000177759"/>
<keyword evidence="1" id="KW-0732">Signal</keyword>
<reference evidence="2" key="3">
    <citation type="submission" date="2025-09" db="UniProtKB">
        <authorList>
            <consortium name="Ensembl"/>
        </authorList>
    </citation>
    <scope>IDENTIFICATION</scope>
</reference>
<accession>A0A671TPG1</accession>
<organism evidence="2 3">
    <name type="scientific">Sparus aurata</name>
    <name type="common">Gilthead sea bream</name>
    <dbReference type="NCBI Taxonomy" id="8175"/>
    <lineage>
        <taxon>Eukaryota</taxon>
        <taxon>Metazoa</taxon>
        <taxon>Chordata</taxon>
        <taxon>Craniata</taxon>
        <taxon>Vertebrata</taxon>
        <taxon>Euteleostomi</taxon>
        <taxon>Actinopterygii</taxon>
        <taxon>Neopterygii</taxon>
        <taxon>Teleostei</taxon>
        <taxon>Neoteleostei</taxon>
        <taxon>Acanthomorphata</taxon>
        <taxon>Eupercaria</taxon>
        <taxon>Spariformes</taxon>
        <taxon>Sparidae</taxon>
        <taxon>Sparus</taxon>
    </lineage>
</organism>
<proteinExistence type="predicted"/>
<evidence type="ECO:0008006" key="4">
    <source>
        <dbReference type="Google" id="ProtNLM"/>
    </source>
</evidence>
<reference evidence="2" key="1">
    <citation type="submission" date="2021-04" db="EMBL/GenBank/DDBJ databases">
        <authorList>
            <consortium name="Wellcome Sanger Institute Data Sharing"/>
        </authorList>
    </citation>
    <scope>NUCLEOTIDE SEQUENCE [LARGE SCALE GENOMIC DNA]</scope>
</reference>
<feature type="signal peptide" evidence="1">
    <location>
        <begin position="1"/>
        <end position="30"/>
    </location>
</feature>